<feature type="compositionally biased region" description="Basic and acidic residues" evidence="1">
    <location>
        <begin position="86"/>
        <end position="98"/>
    </location>
</feature>
<accession>A0ABR4Q887</accession>
<name>A0ABR4Q887_9CEST</name>
<gene>
    <name evidence="2" type="ORF">TcWFU_006043</name>
</gene>
<organism evidence="2 3">
    <name type="scientific">Taenia crassiceps</name>
    <dbReference type="NCBI Taxonomy" id="6207"/>
    <lineage>
        <taxon>Eukaryota</taxon>
        <taxon>Metazoa</taxon>
        <taxon>Spiralia</taxon>
        <taxon>Lophotrochozoa</taxon>
        <taxon>Platyhelminthes</taxon>
        <taxon>Cestoda</taxon>
        <taxon>Eucestoda</taxon>
        <taxon>Cyclophyllidea</taxon>
        <taxon>Taeniidae</taxon>
        <taxon>Taenia</taxon>
    </lineage>
</organism>
<sequence length="107" mass="12104">MSSPTKSCENSAKYAQNMYCKCKIYNQELPYPRCGVGEIDYPKDFKLCHCIKDLPYPRAYPVKCSIIVKIVGSNGRLASGNYEETDDHRHDSNDDRDRGACVCVGEE</sequence>
<protein>
    <submittedName>
        <fullName evidence="2">Uncharacterized protein</fullName>
    </submittedName>
</protein>
<reference evidence="2 3" key="1">
    <citation type="journal article" date="2022" name="Front. Cell. Infect. Microbiol.">
        <title>The Genomes of Two Strains of Taenia crassiceps the Animal Model for the Study of Human Cysticercosis.</title>
        <authorList>
            <person name="Bobes R.J."/>
            <person name="Estrada K."/>
            <person name="Rios-Valencia D.G."/>
            <person name="Calderon-Gallegos A."/>
            <person name="de la Torre P."/>
            <person name="Carrero J.C."/>
            <person name="Sanchez-Flores A."/>
            <person name="Laclette J.P."/>
        </authorList>
    </citation>
    <scope>NUCLEOTIDE SEQUENCE [LARGE SCALE GENOMIC DNA]</scope>
    <source>
        <strain evidence="2">WFUcys</strain>
    </source>
</reference>
<evidence type="ECO:0000256" key="1">
    <source>
        <dbReference type="SAM" id="MobiDB-lite"/>
    </source>
</evidence>
<keyword evidence="3" id="KW-1185">Reference proteome</keyword>
<feature type="region of interest" description="Disordered" evidence="1">
    <location>
        <begin position="77"/>
        <end position="98"/>
    </location>
</feature>
<dbReference type="EMBL" id="JAKROA010000007">
    <property type="protein sequence ID" value="KAL5105825.1"/>
    <property type="molecule type" value="Genomic_DNA"/>
</dbReference>
<evidence type="ECO:0000313" key="3">
    <source>
        <dbReference type="Proteomes" id="UP001651158"/>
    </source>
</evidence>
<proteinExistence type="predicted"/>
<comment type="caution">
    <text evidence="2">The sequence shown here is derived from an EMBL/GenBank/DDBJ whole genome shotgun (WGS) entry which is preliminary data.</text>
</comment>
<dbReference type="Proteomes" id="UP001651158">
    <property type="component" value="Unassembled WGS sequence"/>
</dbReference>
<evidence type="ECO:0000313" key="2">
    <source>
        <dbReference type="EMBL" id="KAL5105825.1"/>
    </source>
</evidence>